<dbReference type="Pfam" id="PF13472">
    <property type="entry name" value="Lipase_GDSL_2"/>
    <property type="match status" value="1"/>
</dbReference>
<organism evidence="5 6">
    <name type="scientific">Rhynchosporium agropyri</name>
    <dbReference type="NCBI Taxonomy" id="914238"/>
    <lineage>
        <taxon>Eukaryota</taxon>
        <taxon>Fungi</taxon>
        <taxon>Dikarya</taxon>
        <taxon>Ascomycota</taxon>
        <taxon>Pezizomycotina</taxon>
        <taxon>Leotiomycetes</taxon>
        <taxon>Helotiales</taxon>
        <taxon>Ploettnerulaceae</taxon>
        <taxon>Rhynchosporium</taxon>
    </lineage>
</organism>
<evidence type="ECO:0000259" key="4">
    <source>
        <dbReference type="Pfam" id="PF13472"/>
    </source>
</evidence>
<dbReference type="InterPro" id="IPR036514">
    <property type="entry name" value="SGNH_hydro_sf"/>
</dbReference>
<keyword evidence="6" id="KW-1185">Reference proteome</keyword>
<comment type="similarity">
    <text evidence="1">Belongs to the 'GDSL' lipolytic enzyme family.</text>
</comment>
<evidence type="ECO:0000313" key="5">
    <source>
        <dbReference type="EMBL" id="CZT12886.1"/>
    </source>
</evidence>
<evidence type="ECO:0000256" key="2">
    <source>
        <dbReference type="ARBA" id="ARBA00022801"/>
    </source>
</evidence>
<evidence type="ECO:0000313" key="6">
    <source>
        <dbReference type="Proteomes" id="UP000178912"/>
    </source>
</evidence>
<dbReference type="GO" id="GO:0016787">
    <property type="term" value="F:hydrolase activity"/>
    <property type="evidence" value="ECO:0007669"/>
    <property type="project" value="UniProtKB-KW"/>
</dbReference>
<evidence type="ECO:0000256" key="3">
    <source>
        <dbReference type="SAM" id="SignalP"/>
    </source>
</evidence>
<keyword evidence="3" id="KW-0732">Signal</keyword>
<accession>A0A1E1LQY2</accession>
<dbReference type="Proteomes" id="UP000178912">
    <property type="component" value="Unassembled WGS sequence"/>
</dbReference>
<sequence>MKYSLFSLPALLALASAAPIEEIEMGTTPTIYLAGDSTMALGGGPRGTEGWGVFLPFSVKDAKVVNAAIGGRSARSYFNEGRFTRIADKVVPGDYVVFGFGHNDGGSLEPDSGRTDCLGSGNETCITSAGLTVQTYVTYLTQAAKAIVAKGAKVIISSPTPNNICEGTGCAYTAPRYTAYCRQVVSNVGSNLSFIDLGQYLANEYIRLGKATVDSFYPIDHTHTSPAGANVVAQSFVKAVLCGNGVLAPFIKNGTSDVAGNCA</sequence>
<dbReference type="SUPFAM" id="SSF52266">
    <property type="entry name" value="SGNH hydrolase"/>
    <property type="match status" value="1"/>
</dbReference>
<name>A0A1E1LQY2_9HELO</name>
<dbReference type="EMBL" id="FJUX01000171">
    <property type="protein sequence ID" value="CZT12886.1"/>
    <property type="molecule type" value="Genomic_DNA"/>
</dbReference>
<feature type="domain" description="SGNH hydrolase-type esterase" evidence="4">
    <location>
        <begin position="34"/>
        <end position="229"/>
    </location>
</feature>
<dbReference type="InterPro" id="IPR013830">
    <property type="entry name" value="SGNH_hydro"/>
</dbReference>
<reference evidence="6" key="1">
    <citation type="submission" date="2016-03" db="EMBL/GenBank/DDBJ databases">
        <authorList>
            <person name="Guldener U."/>
        </authorList>
    </citation>
    <scope>NUCLEOTIDE SEQUENCE [LARGE SCALE GENOMIC DNA]</scope>
    <source>
        <strain evidence="6">04CH-RAC-A.6.1</strain>
    </source>
</reference>
<dbReference type="PANTHER" id="PTHR43695:SF1">
    <property type="entry name" value="RHAMNOGALACTURONAN ACETYLESTERASE"/>
    <property type="match status" value="1"/>
</dbReference>
<dbReference type="AlphaFoldDB" id="A0A1E1LQY2"/>
<dbReference type="PANTHER" id="PTHR43695">
    <property type="entry name" value="PUTATIVE (AFU_ORTHOLOGUE AFUA_2G17250)-RELATED"/>
    <property type="match status" value="1"/>
</dbReference>
<dbReference type="OrthoDB" id="2141316at2759"/>
<protein>
    <submittedName>
        <fullName evidence="5">Related to rhamnogalacturonan acetylesterase</fullName>
    </submittedName>
</protein>
<feature type="chain" id="PRO_5009447414" evidence="3">
    <location>
        <begin position="18"/>
        <end position="263"/>
    </location>
</feature>
<feature type="signal peptide" evidence="3">
    <location>
        <begin position="1"/>
        <end position="17"/>
    </location>
</feature>
<proteinExistence type="inferred from homology"/>
<gene>
    <name evidence="5" type="ORF">RAG0_16556</name>
</gene>
<dbReference type="Gene3D" id="3.40.50.1110">
    <property type="entry name" value="SGNH hydrolase"/>
    <property type="match status" value="1"/>
</dbReference>
<evidence type="ECO:0000256" key="1">
    <source>
        <dbReference type="ARBA" id="ARBA00008668"/>
    </source>
</evidence>
<dbReference type="InterPro" id="IPR037459">
    <property type="entry name" value="RhgT-like"/>
</dbReference>
<keyword evidence="2" id="KW-0378">Hydrolase</keyword>